<comment type="function">
    <text evidence="9">DNA-dependent RNA polymerase catalyzes the transcription of DNA into RNA using the four ribonucleoside triphosphates as substrates.</text>
</comment>
<evidence type="ECO:0000256" key="4">
    <source>
        <dbReference type="ARBA" id="ARBA00022679"/>
    </source>
</evidence>
<dbReference type="Proteomes" id="UP000827707">
    <property type="component" value="Segment"/>
</dbReference>
<keyword evidence="5 9" id="KW-0548">Nucleotidyltransferase</keyword>
<name>A0AAN0MNN2_9CAUD</name>
<dbReference type="Pfam" id="PF00940">
    <property type="entry name" value="RNA_pol"/>
    <property type="match status" value="1"/>
</dbReference>
<evidence type="ECO:0000256" key="6">
    <source>
        <dbReference type="ARBA" id="ARBA00023163"/>
    </source>
</evidence>
<comment type="similarity">
    <text evidence="1 9">Belongs to the phage and mitochondrial RNA polymerase family.</text>
</comment>
<dbReference type="SUPFAM" id="SSF56672">
    <property type="entry name" value="DNA/RNA polymerases"/>
    <property type="match status" value="1"/>
</dbReference>
<evidence type="ECO:0000256" key="2">
    <source>
        <dbReference type="ARBA" id="ARBA00012418"/>
    </source>
</evidence>
<evidence type="ECO:0000313" key="11">
    <source>
        <dbReference type="EMBL" id="UCR90881.1"/>
    </source>
</evidence>
<dbReference type="PANTHER" id="PTHR10102:SF0">
    <property type="entry name" value="DNA-DIRECTED RNA POLYMERASE, MITOCHONDRIAL"/>
    <property type="match status" value="1"/>
</dbReference>
<proteinExistence type="inferred from homology"/>
<dbReference type="InterPro" id="IPR002092">
    <property type="entry name" value="DNA-dir_Rpol_phage-type"/>
</dbReference>
<dbReference type="InterPro" id="IPR029262">
    <property type="entry name" value="RPOL_N"/>
</dbReference>
<keyword evidence="7" id="KW-1195">Viral transcription</keyword>
<dbReference type="InterPro" id="IPR037159">
    <property type="entry name" value="RNA_POL_N_sf"/>
</dbReference>
<keyword evidence="3 9" id="KW-0240">DNA-directed RNA polymerase</keyword>
<evidence type="ECO:0000256" key="9">
    <source>
        <dbReference type="RuleBase" id="RU003805"/>
    </source>
</evidence>
<evidence type="ECO:0000256" key="5">
    <source>
        <dbReference type="ARBA" id="ARBA00022695"/>
    </source>
</evidence>
<dbReference type="Gene3D" id="1.10.150.20">
    <property type="entry name" value="5' to 3' exonuclease, C-terminal subdomain"/>
    <property type="match status" value="1"/>
</dbReference>
<dbReference type="SMART" id="SM01311">
    <property type="entry name" value="RPOL_N"/>
    <property type="match status" value="1"/>
</dbReference>
<dbReference type="Pfam" id="PF14700">
    <property type="entry name" value="RPOL_N"/>
    <property type="match status" value="1"/>
</dbReference>
<dbReference type="GO" id="GO:0003899">
    <property type="term" value="F:DNA-directed RNA polymerase activity"/>
    <property type="evidence" value="ECO:0007669"/>
    <property type="project" value="UniProtKB-EC"/>
</dbReference>
<dbReference type="PROSITE" id="PS00900">
    <property type="entry name" value="RNA_POL_PHAGE_1"/>
    <property type="match status" value="1"/>
</dbReference>
<dbReference type="Gene3D" id="1.10.1320.10">
    <property type="entry name" value="DNA-directed RNA polymerase, N-terminal domain"/>
    <property type="match status" value="1"/>
</dbReference>
<accession>A0AAN0MNN2</accession>
<reference evidence="12" key="1">
    <citation type="journal article" date="2024" name="Viruses">
        <title>New Genera and Species of Caulobacter and Brevundimonas Bacteriophages Provide Insights into Phage Genome Evolution.</title>
        <authorList>
            <person name="Ely B."/>
            <person name="Hils M."/>
            <person name="Clarke A."/>
            <person name="Albert M."/>
            <person name="Holness N."/>
            <person name="Lenski J."/>
            <person name="Mohammadi T."/>
        </authorList>
    </citation>
    <scope>NUCLEOTIDE SEQUENCE [LARGE SCALE GENOMIC DNA]</scope>
</reference>
<evidence type="ECO:0000256" key="8">
    <source>
        <dbReference type="ARBA" id="ARBA00048552"/>
    </source>
</evidence>
<dbReference type="GO" id="GO:0000428">
    <property type="term" value="C:DNA-directed RNA polymerase complex"/>
    <property type="evidence" value="ECO:0007669"/>
    <property type="project" value="UniProtKB-KW"/>
</dbReference>
<evidence type="ECO:0000256" key="7">
    <source>
        <dbReference type="ARBA" id="ARBA00023314"/>
    </source>
</evidence>
<dbReference type="InterPro" id="IPR043502">
    <property type="entry name" value="DNA/RNA_pol_sf"/>
</dbReference>
<evidence type="ECO:0000313" key="12">
    <source>
        <dbReference type="Proteomes" id="UP000827707"/>
    </source>
</evidence>
<dbReference type="InterPro" id="IPR046950">
    <property type="entry name" value="DNA-dir_Rpol_C_phage-type"/>
</dbReference>
<dbReference type="GO" id="GO:0003677">
    <property type="term" value="F:DNA binding"/>
    <property type="evidence" value="ECO:0007669"/>
    <property type="project" value="InterPro"/>
</dbReference>
<dbReference type="Gene3D" id="1.10.287.280">
    <property type="match status" value="1"/>
</dbReference>
<organism evidence="11 12">
    <name type="scientific">Brevundimonas phage AA</name>
    <dbReference type="NCBI Taxonomy" id="2880937"/>
    <lineage>
        <taxon>Viruses</taxon>
        <taxon>Duplodnaviria</taxon>
        <taxon>Heunggongvirae</taxon>
        <taxon>Uroviricota</taxon>
        <taxon>Caudoviricetes</taxon>
        <taxon>Autographivirales</taxon>
        <taxon>Autonotataviridae</taxon>
        <taxon>Conareevirus</taxon>
        <taxon>Conareevirus doublea</taxon>
    </lineage>
</organism>
<keyword evidence="12" id="KW-1185">Reference proteome</keyword>
<comment type="catalytic activity">
    <reaction evidence="8 9">
        <text>RNA(n) + a ribonucleoside 5'-triphosphate = RNA(n+1) + diphosphate</text>
        <dbReference type="Rhea" id="RHEA:21248"/>
        <dbReference type="Rhea" id="RHEA-COMP:14527"/>
        <dbReference type="Rhea" id="RHEA-COMP:17342"/>
        <dbReference type="ChEBI" id="CHEBI:33019"/>
        <dbReference type="ChEBI" id="CHEBI:61557"/>
        <dbReference type="ChEBI" id="CHEBI:140395"/>
        <dbReference type="EC" id="2.7.7.6"/>
    </reaction>
</comment>
<keyword evidence="4 9" id="KW-0808">Transferase</keyword>
<dbReference type="GO" id="GO:0019083">
    <property type="term" value="P:viral transcription"/>
    <property type="evidence" value="ECO:0007669"/>
    <property type="project" value="UniProtKB-KW"/>
</dbReference>
<evidence type="ECO:0000256" key="1">
    <source>
        <dbReference type="ARBA" id="ARBA00009493"/>
    </source>
</evidence>
<dbReference type="PANTHER" id="PTHR10102">
    <property type="entry name" value="DNA-DIRECTED RNA POLYMERASE, MITOCHONDRIAL"/>
    <property type="match status" value="1"/>
</dbReference>
<protein>
    <recommendedName>
        <fullName evidence="2 9">DNA-directed RNA polymerase</fullName>
        <ecNumber evidence="2 9">2.7.7.6</ecNumber>
    </recommendedName>
</protein>
<evidence type="ECO:0000256" key="3">
    <source>
        <dbReference type="ARBA" id="ARBA00022478"/>
    </source>
</evidence>
<feature type="domain" description="DNA-directed RNA polymerase N-terminal" evidence="10">
    <location>
        <begin position="3"/>
        <end position="297"/>
    </location>
</feature>
<dbReference type="EMBL" id="OK319016">
    <property type="protein sequence ID" value="UCR90881.1"/>
    <property type="molecule type" value="Genomic_DNA"/>
</dbReference>
<dbReference type="EC" id="2.7.7.6" evidence="2 9"/>
<keyword evidence="6 9" id="KW-0804">Transcription</keyword>
<sequence length="812" mass="92202">MTVTQIELERQMYDFGRSRAERMMSKNEEAGRATSNPYAAAIYRRFVLPLAAMIQDDLDTKRPGRRKAHVVLLEGMDPEALAMLTVRTVLGGMLGGVGRLAGEHPSARQMALEVGKTIFHEKCLALFEEADPALFYTLVNDLDRRLSKSERHRMTVFKMQAKENGVPVPEWGSGHKTQVGGYLVDLLETLGMVETRHNTTSAARASQIRTNVEIKLTADTLDLVSRIKDHVSATTPYYLPCVEKPMDWVSIRDGGFHTKEMRRLQPFAVKSAGLRSEEDFEEGDLTTVLAAINAVQSTPWQVNGVMLDTIRQVAKHFDMEEILSQAEFPAPPKPDWLSDQKFEDMTPPQQEEFIHWKREKAQWFTEMKLRGTKYGRFFTATSVADKFREFDEIYFVYFADFRGRLYAQTTGISPQGSDMQKALIRFAKGKPLDTLEAERWFCIHGANKFGFDKASLDDRVQWTKTNHNLIMACAEDPISNEFWKSADTPLQFLAWCFEYAEWRYNPHTFESKLPIGMDGTCNGLQNFSAMLRDEVGGKATNLVPGALPNDIYKMVADLTEHLLRLSEPDEAGYRDKWLAHGINRTLVKRSVMTLPYGSTRFSCADFIVGDYMKMGKAPEFAKEEYGKAAQFLSHFVWDAIGDVVVKAREAMNWLQQSAKSIIKEGEETVRWVSPSGFPVVQLYPARQEHRIRTLLCGSSFLRLELDTELPDRNRHKNGVAPNFVHSADAAHLHLVAVAARAEGMDLAMIHDDYGTHAADAARFFRIIREVFVAMYERNDPLKEFAARYDLPPPPEMGTLNLRDVLNSAYFFS</sequence>
<dbReference type="PROSITE" id="PS00489">
    <property type="entry name" value="RNA_POL_PHAGE_2"/>
    <property type="match status" value="1"/>
</dbReference>
<evidence type="ECO:0000259" key="10">
    <source>
        <dbReference type="SMART" id="SM01311"/>
    </source>
</evidence>
<dbReference type="GO" id="GO:0006351">
    <property type="term" value="P:DNA-templated transcription"/>
    <property type="evidence" value="ECO:0007669"/>
    <property type="project" value="InterPro"/>
</dbReference>